<dbReference type="AlphaFoldDB" id="A0A366HNG2"/>
<dbReference type="Pfam" id="PF02811">
    <property type="entry name" value="PHP"/>
    <property type="match status" value="1"/>
</dbReference>
<evidence type="ECO:0000256" key="4">
    <source>
        <dbReference type="ARBA" id="ARBA00022605"/>
    </source>
</evidence>
<keyword evidence="6 8" id="KW-0368">Histidine biosynthesis</keyword>
<dbReference type="UniPathway" id="UPA00031">
    <property type="reaction ID" value="UER00013"/>
</dbReference>
<dbReference type="PANTHER" id="PTHR21039">
    <property type="entry name" value="HISTIDINOL PHOSPHATASE-RELATED"/>
    <property type="match status" value="1"/>
</dbReference>
<proteinExistence type="inferred from homology"/>
<dbReference type="GO" id="GO:0004401">
    <property type="term" value="F:histidinol-phosphatase activity"/>
    <property type="evidence" value="ECO:0007669"/>
    <property type="project" value="UniProtKB-UniRule"/>
</dbReference>
<evidence type="ECO:0000313" key="11">
    <source>
        <dbReference type="Proteomes" id="UP000253426"/>
    </source>
</evidence>
<dbReference type="EC" id="3.1.3.15" evidence="3 8"/>
<evidence type="ECO:0000313" key="10">
    <source>
        <dbReference type="EMBL" id="RBP44326.1"/>
    </source>
</evidence>
<dbReference type="NCBIfam" id="TIGR01856">
    <property type="entry name" value="hisJ_fam"/>
    <property type="match status" value="1"/>
</dbReference>
<comment type="catalytic activity">
    <reaction evidence="7 8">
        <text>L-histidinol phosphate + H2O = L-histidinol + phosphate</text>
        <dbReference type="Rhea" id="RHEA:14465"/>
        <dbReference type="ChEBI" id="CHEBI:15377"/>
        <dbReference type="ChEBI" id="CHEBI:43474"/>
        <dbReference type="ChEBI" id="CHEBI:57699"/>
        <dbReference type="ChEBI" id="CHEBI:57980"/>
        <dbReference type="EC" id="3.1.3.15"/>
    </reaction>
</comment>
<dbReference type="NCBIfam" id="NF005596">
    <property type="entry name" value="PRK07328.1"/>
    <property type="match status" value="1"/>
</dbReference>
<name>A0A366HNG2_9BACT</name>
<evidence type="ECO:0000256" key="6">
    <source>
        <dbReference type="ARBA" id="ARBA00023102"/>
    </source>
</evidence>
<dbReference type="PANTHER" id="PTHR21039:SF0">
    <property type="entry name" value="HISTIDINOL-PHOSPHATASE"/>
    <property type="match status" value="1"/>
</dbReference>
<comment type="pathway">
    <text evidence="1 8">Amino-acid biosynthesis; L-histidine biosynthesis; L-histidine from 5-phospho-alpha-D-ribose 1-diphosphate: step 8/9.</text>
</comment>
<evidence type="ECO:0000259" key="9">
    <source>
        <dbReference type="Pfam" id="PF02811"/>
    </source>
</evidence>
<protein>
    <recommendedName>
        <fullName evidence="3 8">Histidinol-phosphatase</fullName>
        <shortName evidence="8">HolPase</shortName>
        <ecNumber evidence="3 8">3.1.3.15</ecNumber>
    </recommendedName>
</protein>
<accession>A0A366HNG2</accession>
<evidence type="ECO:0000256" key="2">
    <source>
        <dbReference type="ARBA" id="ARBA00009152"/>
    </source>
</evidence>
<evidence type="ECO:0000256" key="1">
    <source>
        <dbReference type="ARBA" id="ARBA00004970"/>
    </source>
</evidence>
<sequence>MEAPEPESRYYDSHMHTALCKHAWGLPEEYAEIGKRRGLSGVIFTCHSPMPRGFWPHVRMDEAQFDEYVAMVERCRDHYQGVMDVRLGMETDYFPGFEDWVQELHNRADFHYVLGSVHWQGPEYHARFGQGSADDFRRSYWENLAASAETGLFDCLAHPDLIKNYRASEWSFEPWQETIASSLDRIAKTGVAMELNTSGFHKSYQQMNPSLAMLQMMRERNIPVVIGSDSHKPLRVGENFVGALEKLQRAGFESVRIFEHRKPKDLAIASLLPRLKAAALRLADEPMFFAA</sequence>
<dbReference type="EMBL" id="QNRR01000004">
    <property type="protein sequence ID" value="RBP44326.1"/>
    <property type="molecule type" value="Genomic_DNA"/>
</dbReference>
<dbReference type="SUPFAM" id="SSF89550">
    <property type="entry name" value="PHP domain-like"/>
    <property type="match status" value="1"/>
</dbReference>
<reference evidence="10 11" key="1">
    <citation type="submission" date="2018-06" db="EMBL/GenBank/DDBJ databases">
        <title>Genomic Encyclopedia of Type Strains, Phase IV (KMG-IV): sequencing the most valuable type-strain genomes for metagenomic binning, comparative biology and taxonomic classification.</title>
        <authorList>
            <person name="Goeker M."/>
        </authorList>
    </citation>
    <scope>NUCLEOTIDE SEQUENCE [LARGE SCALE GENOMIC DNA]</scope>
    <source>
        <strain evidence="10 11">DSM 25532</strain>
    </source>
</reference>
<dbReference type="GO" id="GO:0005737">
    <property type="term" value="C:cytoplasm"/>
    <property type="evidence" value="ECO:0007669"/>
    <property type="project" value="TreeGrafter"/>
</dbReference>
<dbReference type="Proteomes" id="UP000253426">
    <property type="component" value="Unassembled WGS sequence"/>
</dbReference>
<dbReference type="OrthoDB" id="9775255at2"/>
<comment type="similarity">
    <text evidence="2 8">Belongs to the PHP hydrolase family. HisK subfamily.</text>
</comment>
<keyword evidence="4 8" id="KW-0028">Amino-acid biosynthesis</keyword>
<evidence type="ECO:0000256" key="3">
    <source>
        <dbReference type="ARBA" id="ARBA00013085"/>
    </source>
</evidence>
<evidence type="ECO:0000256" key="5">
    <source>
        <dbReference type="ARBA" id="ARBA00022801"/>
    </source>
</evidence>
<dbReference type="GO" id="GO:0000105">
    <property type="term" value="P:L-histidine biosynthetic process"/>
    <property type="evidence" value="ECO:0007669"/>
    <property type="project" value="UniProtKB-UniRule"/>
</dbReference>
<organism evidence="10 11">
    <name type="scientific">Roseimicrobium gellanilyticum</name>
    <dbReference type="NCBI Taxonomy" id="748857"/>
    <lineage>
        <taxon>Bacteria</taxon>
        <taxon>Pseudomonadati</taxon>
        <taxon>Verrucomicrobiota</taxon>
        <taxon>Verrucomicrobiia</taxon>
        <taxon>Verrucomicrobiales</taxon>
        <taxon>Verrucomicrobiaceae</taxon>
        <taxon>Roseimicrobium</taxon>
    </lineage>
</organism>
<comment type="caution">
    <text evidence="10">The sequence shown here is derived from an EMBL/GenBank/DDBJ whole genome shotgun (WGS) entry which is preliminary data.</text>
</comment>
<evidence type="ECO:0000256" key="7">
    <source>
        <dbReference type="ARBA" id="ARBA00049158"/>
    </source>
</evidence>
<dbReference type="CDD" id="cd12110">
    <property type="entry name" value="PHP_HisPPase_Hisj_like"/>
    <property type="match status" value="1"/>
</dbReference>
<gene>
    <name evidence="10" type="ORF">DES53_104145</name>
</gene>
<dbReference type="InterPro" id="IPR004013">
    <property type="entry name" value="PHP_dom"/>
</dbReference>
<dbReference type="Gene3D" id="3.20.20.140">
    <property type="entry name" value="Metal-dependent hydrolases"/>
    <property type="match status" value="1"/>
</dbReference>
<feature type="domain" description="PHP" evidence="9">
    <location>
        <begin position="12"/>
        <end position="198"/>
    </location>
</feature>
<keyword evidence="5 8" id="KW-0378">Hydrolase</keyword>
<dbReference type="InterPro" id="IPR016195">
    <property type="entry name" value="Pol/histidinol_Pase-like"/>
</dbReference>
<keyword evidence="11" id="KW-1185">Reference proteome</keyword>
<dbReference type="InterPro" id="IPR010140">
    <property type="entry name" value="Histidinol_P_phosphatase_HisJ"/>
</dbReference>
<evidence type="ECO:0000256" key="8">
    <source>
        <dbReference type="RuleBase" id="RU366003"/>
    </source>
</evidence>